<evidence type="ECO:0000256" key="1">
    <source>
        <dbReference type="SAM" id="Phobius"/>
    </source>
</evidence>
<dbReference type="Proteomes" id="UP000078387">
    <property type="component" value="Unassembled WGS sequence"/>
</dbReference>
<keyword evidence="1" id="KW-1133">Transmembrane helix</keyword>
<accession>A0A175JQ33</accession>
<evidence type="ECO:0008006" key="4">
    <source>
        <dbReference type="Google" id="ProtNLM"/>
    </source>
</evidence>
<proteinExistence type="predicted"/>
<evidence type="ECO:0000313" key="3">
    <source>
        <dbReference type="Proteomes" id="UP000078387"/>
    </source>
</evidence>
<sequence>MYFSLIQPFSNKINFYPIDTCPFLTQFTFTKVVVFSSVQVIFGFLSPFLQCVLSSFLHLIISFRHHLHHFYFLFPTTCHIDISGVLYPSNDVKLSLILLFHSDEINTVSKIHTVSKQLIKSSLFIMFIVQWISFPLCYITTNYIIFYGIALLYFLLVIFSLYLSFSSPSSQSNQSPTYDVLNQLLHSLTQKRCEYTKLTIYITSQYYSFEYIQPFLQSSHLANNYILVFDTIGDDIVLLSSTSKHNTNNQLNNAIEDAAEAEGIPLTKSSCSSPSSALLSHSFETSVITSKDCHSIMNKDESKIKQIVKLISRLVIQVDTIGIE</sequence>
<dbReference type="EMBL" id="BDEQ01000001">
    <property type="protein sequence ID" value="GAT95777.1"/>
    <property type="molecule type" value="Genomic_DNA"/>
</dbReference>
<name>A0A175JQ33_ENTHI</name>
<keyword evidence="1" id="KW-0812">Transmembrane</keyword>
<feature type="transmembrane region" description="Helical" evidence="1">
    <location>
        <begin position="144"/>
        <end position="165"/>
    </location>
</feature>
<dbReference type="VEuPathDB" id="AmoebaDB:EHI7A_162240"/>
<gene>
    <name evidence="2" type="ORF">CL6EHI_106320</name>
</gene>
<dbReference type="AlphaFoldDB" id="A0A175JQ33"/>
<dbReference type="VEuPathDB" id="AmoebaDB:EHI8A_193950"/>
<feature type="transmembrane region" description="Helical" evidence="1">
    <location>
        <begin position="40"/>
        <end position="61"/>
    </location>
</feature>
<dbReference type="VEuPathDB" id="AmoebaDB:KM1_120530"/>
<comment type="caution">
    <text evidence="2">The sequence shown here is derived from an EMBL/GenBank/DDBJ whole genome shotgun (WGS) entry which is preliminary data.</text>
</comment>
<protein>
    <recommendedName>
        <fullName evidence="4">Transmembrane protein</fullName>
    </recommendedName>
</protein>
<dbReference type="eggNOG" id="ENOG502RC9H">
    <property type="taxonomic scope" value="Eukaryota"/>
</dbReference>
<organism evidence="2 3">
    <name type="scientific">Entamoeba histolytica</name>
    <dbReference type="NCBI Taxonomy" id="5759"/>
    <lineage>
        <taxon>Eukaryota</taxon>
        <taxon>Amoebozoa</taxon>
        <taxon>Evosea</taxon>
        <taxon>Archamoebae</taxon>
        <taxon>Mastigamoebida</taxon>
        <taxon>Entamoebidae</taxon>
        <taxon>Entamoeba</taxon>
    </lineage>
</organism>
<dbReference type="VEuPathDB" id="AmoebaDB:EHI_106320"/>
<keyword evidence="1" id="KW-0472">Membrane</keyword>
<dbReference type="VEuPathDB" id="AmoebaDB:EHI5A_050070"/>
<evidence type="ECO:0000313" key="2">
    <source>
        <dbReference type="EMBL" id="GAT95777.1"/>
    </source>
</evidence>
<reference evidence="2 3" key="1">
    <citation type="submission" date="2016-05" db="EMBL/GenBank/DDBJ databases">
        <title>First whole genome sequencing of Entamoeba histolytica HM1:IMSS-clone-6.</title>
        <authorList>
            <person name="Mukherjee Avik.K."/>
            <person name="Izumyama S."/>
            <person name="Nakada-Tsukui K."/>
            <person name="Nozaki T."/>
        </authorList>
    </citation>
    <scope>NUCLEOTIDE SEQUENCE [LARGE SCALE GENOMIC DNA]</scope>
    <source>
        <strain evidence="2 3">HM1:IMSS clone 6</strain>
    </source>
</reference>
<feature type="transmembrane region" description="Helical" evidence="1">
    <location>
        <begin position="118"/>
        <end position="138"/>
    </location>
</feature>